<evidence type="ECO:0000313" key="4">
    <source>
        <dbReference type="Proteomes" id="UP000612233"/>
    </source>
</evidence>
<dbReference type="PANTHER" id="PTHR43539">
    <property type="entry name" value="FLAVIN-BINDING MONOOXYGENASE-LIKE PROTEIN (AFU_ORTHOLOGUE AFUA_4G09220)"/>
    <property type="match status" value="1"/>
</dbReference>
<protein>
    <submittedName>
        <fullName evidence="3">NAD(P)-binding domain-containing protein</fullName>
    </submittedName>
</protein>
<evidence type="ECO:0000313" key="3">
    <source>
        <dbReference type="EMBL" id="MBD2767498.1"/>
    </source>
</evidence>
<accession>A0A927GIJ0</accession>
<gene>
    <name evidence="3" type="ORF">IC235_06285</name>
</gene>
<dbReference type="GO" id="GO:0050661">
    <property type="term" value="F:NADP binding"/>
    <property type="evidence" value="ECO:0007669"/>
    <property type="project" value="InterPro"/>
</dbReference>
<dbReference type="PANTHER" id="PTHR43539:SF78">
    <property type="entry name" value="FLAVIN-CONTAINING MONOOXYGENASE"/>
    <property type="match status" value="1"/>
</dbReference>
<name>A0A927GIJ0_9BACT</name>
<evidence type="ECO:0000256" key="2">
    <source>
        <dbReference type="SAM" id="MobiDB-lite"/>
    </source>
</evidence>
<dbReference type="AlphaFoldDB" id="A0A927GIJ0"/>
<dbReference type="GO" id="GO:0004497">
    <property type="term" value="F:monooxygenase activity"/>
    <property type="evidence" value="ECO:0007669"/>
    <property type="project" value="TreeGrafter"/>
</dbReference>
<dbReference type="InterPro" id="IPR000960">
    <property type="entry name" value="Flavin_mOase"/>
</dbReference>
<feature type="region of interest" description="Disordered" evidence="2">
    <location>
        <begin position="1"/>
        <end position="36"/>
    </location>
</feature>
<dbReference type="RefSeq" id="WP_191004315.1">
    <property type="nucleotide sequence ID" value="NZ_JACXAD010000005.1"/>
</dbReference>
<evidence type="ECO:0000256" key="1">
    <source>
        <dbReference type="ARBA" id="ARBA00023002"/>
    </source>
</evidence>
<keyword evidence="4" id="KW-1185">Reference proteome</keyword>
<sequence length="404" mass="43281">MSELPPFHQPGTTGSPSPGASRIKRTGGPGDEVDVEGEPHLVHQTAVAPSFGTPALTDTIVIGAGQAGLAAAYYLRAHRVDFRLLDAGAGAGASWATRYESLQLFSPAWASGLPGRPWPGNRLRYPTRDETTAYLRDYAAHFNFPIEFNQRVTRLAEAPDRRGYLVRTASGATYVARRVVVATGPYTSPAVPEWAAQVPPSVTQVHSRDYQRPAQLPGAGAVGVVGSGNSALQIAADVAATGRALFVAFDEKTPAWPNNQFMWVLLALTGLLRMSRHQALGRQLFRRPEPVVSGDLARLRRYANVEFIGRGVAALPTGAIQGRRATSPALDALVWATGYRPSYDWIDLPILAPDGSPLHHRGLTAASGVAFLGLEWLDSRSSSLLYGAGPDARRVIAELLRASP</sequence>
<keyword evidence="1" id="KW-0560">Oxidoreductase</keyword>
<reference evidence="3" key="1">
    <citation type="submission" date="2020-09" db="EMBL/GenBank/DDBJ databases">
        <authorList>
            <person name="Kim M.K."/>
        </authorList>
    </citation>
    <scope>NUCLEOTIDE SEQUENCE</scope>
    <source>
        <strain evidence="3">BT664</strain>
    </source>
</reference>
<dbReference type="InterPro" id="IPR050982">
    <property type="entry name" value="Auxin_biosynth/cation_transpt"/>
</dbReference>
<dbReference type="SUPFAM" id="SSF51905">
    <property type="entry name" value="FAD/NAD(P)-binding domain"/>
    <property type="match status" value="1"/>
</dbReference>
<dbReference type="Pfam" id="PF13738">
    <property type="entry name" value="Pyr_redox_3"/>
    <property type="match status" value="1"/>
</dbReference>
<dbReference type="EMBL" id="JACXAD010000005">
    <property type="protein sequence ID" value="MBD2767498.1"/>
    <property type="molecule type" value="Genomic_DNA"/>
</dbReference>
<proteinExistence type="predicted"/>
<dbReference type="InterPro" id="IPR036188">
    <property type="entry name" value="FAD/NAD-bd_sf"/>
</dbReference>
<organism evidence="3 4">
    <name type="scientific">Hymenobacter montanus</name>
    <dbReference type="NCBI Taxonomy" id="2771359"/>
    <lineage>
        <taxon>Bacteria</taxon>
        <taxon>Pseudomonadati</taxon>
        <taxon>Bacteroidota</taxon>
        <taxon>Cytophagia</taxon>
        <taxon>Cytophagales</taxon>
        <taxon>Hymenobacteraceae</taxon>
        <taxon>Hymenobacter</taxon>
    </lineage>
</organism>
<dbReference type="GO" id="GO:0050660">
    <property type="term" value="F:flavin adenine dinucleotide binding"/>
    <property type="evidence" value="ECO:0007669"/>
    <property type="project" value="InterPro"/>
</dbReference>
<dbReference type="Gene3D" id="3.50.50.60">
    <property type="entry name" value="FAD/NAD(P)-binding domain"/>
    <property type="match status" value="1"/>
</dbReference>
<comment type="caution">
    <text evidence="3">The sequence shown here is derived from an EMBL/GenBank/DDBJ whole genome shotgun (WGS) entry which is preliminary data.</text>
</comment>
<dbReference type="PRINTS" id="PR00370">
    <property type="entry name" value="FMOXYGENASE"/>
</dbReference>
<dbReference type="Proteomes" id="UP000612233">
    <property type="component" value="Unassembled WGS sequence"/>
</dbReference>